<organism evidence="2 3">
    <name type="scientific">Natronorubrum halalkaliphilum</name>
    <dbReference type="NCBI Taxonomy" id="2691917"/>
    <lineage>
        <taxon>Archaea</taxon>
        <taxon>Methanobacteriati</taxon>
        <taxon>Methanobacteriota</taxon>
        <taxon>Stenosarchaea group</taxon>
        <taxon>Halobacteria</taxon>
        <taxon>Halobacteriales</taxon>
        <taxon>Natrialbaceae</taxon>
        <taxon>Natronorubrum</taxon>
    </lineage>
</organism>
<dbReference type="PANTHER" id="PTHR34075:SF5">
    <property type="entry name" value="BLR3430 PROTEIN"/>
    <property type="match status" value="1"/>
</dbReference>
<dbReference type="RefSeq" id="WP_160061662.1">
    <property type="nucleotide sequence ID" value="NZ_WUYX01000003.1"/>
</dbReference>
<accession>A0A6B0VHI2</accession>
<dbReference type="Pfam" id="PF01796">
    <property type="entry name" value="OB_ChsH2_C"/>
    <property type="match status" value="1"/>
</dbReference>
<dbReference type="InterPro" id="IPR012340">
    <property type="entry name" value="NA-bd_OB-fold"/>
</dbReference>
<protein>
    <submittedName>
        <fullName evidence="2">Nucleic acid-binding protein</fullName>
    </submittedName>
</protein>
<dbReference type="AlphaFoldDB" id="A0A6B0VHI2"/>
<comment type="caution">
    <text evidence="2">The sequence shown here is derived from an EMBL/GenBank/DDBJ whole genome shotgun (WGS) entry which is preliminary data.</text>
</comment>
<dbReference type="Gene3D" id="6.10.30.10">
    <property type="match status" value="1"/>
</dbReference>
<dbReference type="InterPro" id="IPR002878">
    <property type="entry name" value="ChsH2_C"/>
</dbReference>
<name>A0A6B0VHI2_9EURY</name>
<dbReference type="Proteomes" id="UP000434101">
    <property type="component" value="Unassembled WGS sequence"/>
</dbReference>
<dbReference type="PANTHER" id="PTHR34075">
    <property type="entry name" value="BLR3430 PROTEIN"/>
    <property type="match status" value="1"/>
</dbReference>
<gene>
    <name evidence="2" type="ORF">GS429_00515</name>
</gene>
<dbReference type="OrthoDB" id="9573at2157"/>
<feature type="domain" description="ChsH2 C-terminal OB-fold" evidence="1">
    <location>
        <begin position="50"/>
        <end position="111"/>
    </location>
</feature>
<dbReference type="EMBL" id="WUYX01000003">
    <property type="protein sequence ID" value="MXV60575.1"/>
    <property type="molecule type" value="Genomic_DNA"/>
</dbReference>
<reference evidence="2 3" key="1">
    <citation type="submission" date="2020-01" db="EMBL/GenBank/DDBJ databases">
        <title>Natronorubrum sp. JWXQ-INN 674 isolated from Inner Mongolia Autonomous Region of China.</title>
        <authorList>
            <person name="Xue Q."/>
        </authorList>
    </citation>
    <scope>NUCLEOTIDE SEQUENCE [LARGE SCALE GENOMIC DNA]</scope>
    <source>
        <strain evidence="2 3">JWXQ-INN-674</strain>
    </source>
</reference>
<sequence length="126" mass="13581">MTATQETGYDEFLDALEAGEGYYAECSNGHGTLPPRRVCPHCGDRELETVPLAPTGEIVTYTTVSVPTPAFDDDAPYVTAIASFGPVRLTGIVRNAGEDDLEIGREVTVTIEPTETTDERTIAFEP</sequence>
<dbReference type="SUPFAM" id="SSF50249">
    <property type="entry name" value="Nucleic acid-binding proteins"/>
    <property type="match status" value="1"/>
</dbReference>
<evidence type="ECO:0000313" key="2">
    <source>
        <dbReference type="EMBL" id="MXV60575.1"/>
    </source>
</evidence>
<proteinExistence type="predicted"/>
<dbReference type="InterPro" id="IPR052513">
    <property type="entry name" value="Thioester_dehydratase-like"/>
</dbReference>
<keyword evidence="3" id="KW-1185">Reference proteome</keyword>
<evidence type="ECO:0000313" key="3">
    <source>
        <dbReference type="Proteomes" id="UP000434101"/>
    </source>
</evidence>
<evidence type="ECO:0000259" key="1">
    <source>
        <dbReference type="Pfam" id="PF01796"/>
    </source>
</evidence>